<organism evidence="5 6">
    <name type="scientific">Mesorhizobium delmotii</name>
    <dbReference type="NCBI Taxonomy" id="1631247"/>
    <lineage>
        <taxon>Bacteria</taxon>
        <taxon>Pseudomonadati</taxon>
        <taxon>Pseudomonadota</taxon>
        <taxon>Alphaproteobacteria</taxon>
        <taxon>Hyphomicrobiales</taxon>
        <taxon>Phyllobacteriaceae</taxon>
        <taxon>Mesorhizobium</taxon>
    </lineage>
</organism>
<dbReference type="Gene3D" id="3.30.1490.70">
    <property type="match status" value="1"/>
</dbReference>
<name>A0A2P9APP2_9HYPH</name>
<dbReference type="Pfam" id="PF01068">
    <property type="entry name" value="DNA_ligase_A_M"/>
    <property type="match status" value="1"/>
</dbReference>
<dbReference type="EMBL" id="FUIG01000042">
    <property type="protein sequence ID" value="SJM33131.1"/>
    <property type="molecule type" value="Genomic_DNA"/>
</dbReference>
<evidence type="ECO:0000256" key="1">
    <source>
        <dbReference type="ARBA" id="ARBA00007572"/>
    </source>
</evidence>
<dbReference type="CDD" id="cd07906">
    <property type="entry name" value="Adenylation_DNA_ligase_LigD_LigC"/>
    <property type="match status" value="1"/>
</dbReference>
<dbReference type="InterPro" id="IPR012310">
    <property type="entry name" value="DNA_ligase_ATP-dep_cent"/>
</dbReference>
<feature type="domain" description="ATP-dependent DNA ligase family profile" evidence="4">
    <location>
        <begin position="132"/>
        <end position="172"/>
    </location>
</feature>
<dbReference type="PANTHER" id="PTHR45674">
    <property type="entry name" value="DNA LIGASE 1/3 FAMILY MEMBER"/>
    <property type="match status" value="1"/>
</dbReference>
<evidence type="ECO:0000313" key="6">
    <source>
        <dbReference type="Proteomes" id="UP000245698"/>
    </source>
</evidence>
<dbReference type="SUPFAM" id="SSF56091">
    <property type="entry name" value="DNA ligase/mRNA capping enzyme, catalytic domain"/>
    <property type="match status" value="1"/>
</dbReference>
<accession>A0A2P9APP2</accession>
<dbReference type="GO" id="GO:0005524">
    <property type="term" value="F:ATP binding"/>
    <property type="evidence" value="ECO:0007669"/>
    <property type="project" value="InterPro"/>
</dbReference>
<comment type="similarity">
    <text evidence="1">Belongs to the ATP-dependent DNA ligase family.</text>
</comment>
<sequence length="328" mass="36699">MFRLAFQQELTERKRLSAIESNSSFAWGVPMSKRAGDRLEFIEPLLPTLVEKPPEGGDWIHEVKFDGYRSQIVIDEDGVRIFTRRGLDWTSKYRDLAKAAGKLDVESAIIDGEVIVTNETGLSDFKALRKAITRRQHDLYFVAFDLLHLNGHDLRDMPLEDRREILAEMIPEGGRIQFSQALPGDAKAIFHLVDQAGLEGMVSKRKGSKISQWQLHGLAEDQGLFDRRIRTAWRRARGRQAGIRSHGRARHRTLCRLGFHHIEPGVARTALETRAGACRSPSKGHEAAGNAVGQARPDRPCEAPTGRGRPAPCLVAGFPRRGLKSAPH</sequence>
<keyword evidence="2 5" id="KW-0436">Ligase</keyword>
<evidence type="ECO:0000256" key="2">
    <source>
        <dbReference type="ARBA" id="ARBA00022598"/>
    </source>
</evidence>
<dbReference type="AlphaFoldDB" id="A0A2P9APP2"/>
<protein>
    <submittedName>
        <fullName evidence="5">ATP-dependent DNA ligase (Modular protein)</fullName>
    </submittedName>
</protein>
<proteinExistence type="inferred from homology"/>
<keyword evidence="6" id="KW-1185">Reference proteome</keyword>
<dbReference type="InterPro" id="IPR050191">
    <property type="entry name" value="ATP-dep_DNA_ligase"/>
</dbReference>
<dbReference type="Proteomes" id="UP000245698">
    <property type="component" value="Unassembled WGS sequence"/>
</dbReference>
<dbReference type="GO" id="GO:0006310">
    <property type="term" value="P:DNA recombination"/>
    <property type="evidence" value="ECO:0007669"/>
    <property type="project" value="InterPro"/>
</dbReference>
<reference evidence="6" key="1">
    <citation type="submission" date="2016-12" db="EMBL/GenBank/DDBJ databases">
        <authorList>
            <person name="Brunel B."/>
        </authorList>
    </citation>
    <scope>NUCLEOTIDE SEQUENCE [LARGE SCALE GENOMIC DNA]</scope>
</reference>
<feature type="region of interest" description="Disordered" evidence="3">
    <location>
        <begin position="279"/>
        <end position="328"/>
    </location>
</feature>
<gene>
    <name evidence="5" type="ORF">BQ8482_340027</name>
</gene>
<dbReference type="GO" id="GO:0006281">
    <property type="term" value="P:DNA repair"/>
    <property type="evidence" value="ECO:0007669"/>
    <property type="project" value="InterPro"/>
</dbReference>
<evidence type="ECO:0000256" key="3">
    <source>
        <dbReference type="SAM" id="MobiDB-lite"/>
    </source>
</evidence>
<dbReference type="GO" id="GO:0003910">
    <property type="term" value="F:DNA ligase (ATP) activity"/>
    <property type="evidence" value="ECO:0007669"/>
    <property type="project" value="InterPro"/>
</dbReference>
<dbReference type="PROSITE" id="PS50160">
    <property type="entry name" value="DNA_LIGASE_A3"/>
    <property type="match status" value="1"/>
</dbReference>
<evidence type="ECO:0000259" key="4">
    <source>
        <dbReference type="PROSITE" id="PS50160"/>
    </source>
</evidence>
<evidence type="ECO:0000313" key="5">
    <source>
        <dbReference type="EMBL" id="SJM33131.1"/>
    </source>
</evidence>
<dbReference type="PANTHER" id="PTHR45674:SF4">
    <property type="entry name" value="DNA LIGASE 1"/>
    <property type="match status" value="1"/>
</dbReference>
<dbReference type="Gene3D" id="3.30.470.30">
    <property type="entry name" value="DNA ligase/mRNA capping enzyme"/>
    <property type="match status" value="1"/>
</dbReference>